<dbReference type="GO" id="GO:0005737">
    <property type="term" value="C:cytoplasm"/>
    <property type="evidence" value="ECO:0007669"/>
    <property type="project" value="TreeGrafter"/>
</dbReference>
<evidence type="ECO:0000256" key="3">
    <source>
        <dbReference type="ARBA" id="ARBA00023027"/>
    </source>
</evidence>
<evidence type="ECO:0000313" key="7">
    <source>
        <dbReference type="Proteomes" id="UP000823849"/>
    </source>
</evidence>
<dbReference type="GO" id="GO:0042732">
    <property type="term" value="P:D-xylose metabolic process"/>
    <property type="evidence" value="ECO:0007669"/>
    <property type="project" value="InterPro"/>
</dbReference>
<evidence type="ECO:0000256" key="2">
    <source>
        <dbReference type="ARBA" id="ARBA00022793"/>
    </source>
</evidence>
<dbReference type="InterPro" id="IPR001509">
    <property type="entry name" value="Epimerase_deHydtase"/>
</dbReference>
<dbReference type="Pfam" id="PF01370">
    <property type="entry name" value="Epimerase"/>
    <property type="match status" value="1"/>
</dbReference>
<comment type="cofactor">
    <cofactor evidence="1">
        <name>NAD(+)</name>
        <dbReference type="ChEBI" id="CHEBI:57540"/>
    </cofactor>
</comment>
<organism evidence="6 7">
    <name type="scientific">Candidatus Fusicatenibacter intestinigallinarum</name>
    <dbReference type="NCBI Taxonomy" id="2838598"/>
    <lineage>
        <taxon>Bacteria</taxon>
        <taxon>Bacillati</taxon>
        <taxon>Bacillota</taxon>
        <taxon>Clostridia</taxon>
        <taxon>Lachnospirales</taxon>
        <taxon>Lachnospiraceae</taxon>
        <taxon>Fusicatenibacter</taxon>
    </lineage>
</organism>
<keyword evidence="4" id="KW-0456">Lyase</keyword>
<sequence length="351" mass="39021">MRYSERYMETLKKVTEQINFGDTLKDRSFLVTGATGMIGSAFTDMLLYLNREKQLNLHVFAAVRNVNRAEKRFDGFWSSDELSFVPYRAGEEIKAEIRPDYIIHCAGNAHPTVYAEQPAETLMTNIQGTYGLLEFARNTDSVKRVLYVSSSEVYGQMPGERLYREGDCGTVDFLSARSCCSSGKRAAETLCVCFAKEYGTESVIVRPGHIYGPTMTEQDSRAASAFLRNAVQGEPILMKSAGLQKRSYCYVFDCATAMLTVLLKGIAGEAYNISNRDAIVTIRQFAEILAEEAGTEVIFEKATDKEAAGYNPMTCSALDAEKLEALGWTGQYPVREGIGDTLQILESVREK</sequence>
<comment type="caution">
    <text evidence="6">The sequence shown here is derived from an EMBL/GenBank/DDBJ whole genome shotgun (WGS) entry which is preliminary data.</text>
</comment>
<dbReference type="EMBL" id="DWWU01000036">
    <property type="protein sequence ID" value="HJC15814.1"/>
    <property type="molecule type" value="Genomic_DNA"/>
</dbReference>
<dbReference type="AlphaFoldDB" id="A0A9D2N9Y3"/>
<dbReference type="InterPro" id="IPR036291">
    <property type="entry name" value="NAD(P)-bd_dom_sf"/>
</dbReference>
<keyword evidence="2" id="KW-0210">Decarboxylase</keyword>
<dbReference type="InterPro" id="IPR044516">
    <property type="entry name" value="UXS-like"/>
</dbReference>
<proteinExistence type="predicted"/>
<keyword evidence="3" id="KW-0520">NAD</keyword>
<feature type="domain" description="NAD-dependent epimerase/dehydratase" evidence="5">
    <location>
        <begin position="30"/>
        <end position="273"/>
    </location>
</feature>
<dbReference type="PANTHER" id="PTHR43078">
    <property type="entry name" value="UDP-GLUCURONIC ACID DECARBOXYLASE-RELATED"/>
    <property type="match status" value="1"/>
</dbReference>
<dbReference type="PANTHER" id="PTHR43078:SF6">
    <property type="entry name" value="UDP-GLUCURONIC ACID DECARBOXYLASE 1"/>
    <property type="match status" value="1"/>
</dbReference>
<dbReference type="SUPFAM" id="SSF51735">
    <property type="entry name" value="NAD(P)-binding Rossmann-fold domains"/>
    <property type="match status" value="1"/>
</dbReference>
<evidence type="ECO:0000313" key="6">
    <source>
        <dbReference type="EMBL" id="HJC15814.1"/>
    </source>
</evidence>
<evidence type="ECO:0000256" key="4">
    <source>
        <dbReference type="ARBA" id="ARBA00023239"/>
    </source>
</evidence>
<protein>
    <submittedName>
        <fullName evidence="6">NAD-dependent epimerase/dehydratase family protein</fullName>
    </submittedName>
</protein>
<reference evidence="6" key="1">
    <citation type="journal article" date="2021" name="PeerJ">
        <title>Extensive microbial diversity within the chicken gut microbiome revealed by metagenomics and culture.</title>
        <authorList>
            <person name="Gilroy R."/>
            <person name="Ravi A."/>
            <person name="Getino M."/>
            <person name="Pursley I."/>
            <person name="Horton D.L."/>
            <person name="Alikhan N.F."/>
            <person name="Baker D."/>
            <person name="Gharbi K."/>
            <person name="Hall N."/>
            <person name="Watson M."/>
            <person name="Adriaenssens E.M."/>
            <person name="Foster-Nyarko E."/>
            <person name="Jarju S."/>
            <person name="Secka A."/>
            <person name="Antonio M."/>
            <person name="Oren A."/>
            <person name="Chaudhuri R.R."/>
            <person name="La Ragione R."/>
            <person name="Hildebrand F."/>
            <person name="Pallen M.J."/>
        </authorList>
    </citation>
    <scope>NUCLEOTIDE SEQUENCE</scope>
    <source>
        <strain evidence="6">CHK185-5351</strain>
    </source>
</reference>
<gene>
    <name evidence="6" type="ORF">H9705_08320</name>
</gene>
<reference evidence="6" key="2">
    <citation type="submission" date="2021-04" db="EMBL/GenBank/DDBJ databases">
        <authorList>
            <person name="Gilroy R."/>
        </authorList>
    </citation>
    <scope>NUCLEOTIDE SEQUENCE</scope>
    <source>
        <strain evidence="6">CHK185-5351</strain>
    </source>
</reference>
<dbReference type="GO" id="GO:0048040">
    <property type="term" value="F:UDP-glucuronate decarboxylase activity"/>
    <property type="evidence" value="ECO:0007669"/>
    <property type="project" value="TreeGrafter"/>
</dbReference>
<accession>A0A9D2N9Y3</accession>
<dbReference type="GO" id="GO:0070403">
    <property type="term" value="F:NAD+ binding"/>
    <property type="evidence" value="ECO:0007669"/>
    <property type="project" value="InterPro"/>
</dbReference>
<dbReference type="Gene3D" id="3.40.50.720">
    <property type="entry name" value="NAD(P)-binding Rossmann-like Domain"/>
    <property type="match status" value="1"/>
</dbReference>
<evidence type="ECO:0000259" key="5">
    <source>
        <dbReference type="Pfam" id="PF01370"/>
    </source>
</evidence>
<evidence type="ECO:0000256" key="1">
    <source>
        <dbReference type="ARBA" id="ARBA00001911"/>
    </source>
</evidence>
<dbReference type="Proteomes" id="UP000823849">
    <property type="component" value="Unassembled WGS sequence"/>
</dbReference>
<name>A0A9D2N9Y3_9FIRM</name>